<evidence type="ECO:0008006" key="3">
    <source>
        <dbReference type="Google" id="ProtNLM"/>
    </source>
</evidence>
<dbReference type="HOGENOM" id="CLU_290321_0_0_10"/>
<proteinExistence type="predicted"/>
<accession>C6XUD8</accession>
<dbReference type="SUPFAM" id="SSF49899">
    <property type="entry name" value="Concanavalin A-like lectins/glucanases"/>
    <property type="match status" value="1"/>
</dbReference>
<dbReference type="AlphaFoldDB" id="C6XUD8"/>
<evidence type="ECO:0000313" key="2">
    <source>
        <dbReference type="Proteomes" id="UP000000852"/>
    </source>
</evidence>
<keyword evidence="2" id="KW-1185">Reference proteome</keyword>
<dbReference type="InterPro" id="IPR013320">
    <property type="entry name" value="ConA-like_dom_sf"/>
</dbReference>
<protein>
    <recommendedName>
        <fullName evidence="3">LamG domain protein jellyroll fold domain protein</fullName>
    </recommendedName>
</protein>
<dbReference type="eggNOG" id="COG2866">
    <property type="taxonomic scope" value="Bacteria"/>
</dbReference>
<dbReference type="GO" id="GO:0004553">
    <property type="term" value="F:hydrolase activity, hydrolyzing O-glycosyl compounds"/>
    <property type="evidence" value="ECO:0007669"/>
    <property type="project" value="UniProtKB-ARBA"/>
</dbReference>
<gene>
    <name evidence="1" type="ordered locus">Phep_3740</name>
</gene>
<name>C6XUD8_PEDHD</name>
<dbReference type="eggNOG" id="COG0811">
    <property type="taxonomic scope" value="Bacteria"/>
</dbReference>
<dbReference type="Proteomes" id="UP000000852">
    <property type="component" value="Chromosome"/>
</dbReference>
<dbReference type="STRING" id="485917.Phep_3740"/>
<organism evidence="1 2">
    <name type="scientific">Pedobacter heparinus (strain ATCC 13125 / DSM 2366 / CIP 104194 / JCM 7457 / NBRC 12017 / NCIMB 9290 / NRRL B-14731 / HIM 762-3)</name>
    <dbReference type="NCBI Taxonomy" id="485917"/>
    <lineage>
        <taxon>Bacteria</taxon>
        <taxon>Pseudomonadati</taxon>
        <taxon>Bacteroidota</taxon>
        <taxon>Sphingobacteriia</taxon>
        <taxon>Sphingobacteriales</taxon>
        <taxon>Sphingobacteriaceae</taxon>
        <taxon>Pedobacter</taxon>
    </lineage>
</organism>
<dbReference type="EMBL" id="CP001681">
    <property type="protein sequence ID" value="ACU05931.1"/>
    <property type="molecule type" value="Genomic_DNA"/>
</dbReference>
<dbReference type="KEGG" id="phe:Phep_3740"/>
<dbReference type="RefSeq" id="WP_015809540.1">
    <property type="nucleotide sequence ID" value="NC_013061.1"/>
</dbReference>
<dbReference type="GO" id="GO:0005975">
    <property type="term" value="P:carbohydrate metabolic process"/>
    <property type="evidence" value="ECO:0007669"/>
    <property type="project" value="UniProtKB-ARBA"/>
</dbReference>
<sequence>MYSNFWTRQILLVLLLLAGSPALARSWMPGYNFRKKITIDQSKVSGTASLLNFPVLIVLEDAELRYIGNCEGRLQNSRGLDISFAATNAPQLPLAFQLDHYDAVNGKLVCWVNIQELFTGSNPGHNEIYLYYGSTYIHDPFTLSARATWPASYQQVWHLNLDAAPSISRSANHGPEMSMTGSPGTGPANFPAAHIGNGLLLNGSTDGMAAAADTNTTVCITAWIKMDHRGTEQVILASDTTAGGYVIKVNAQGNLVFETKNAEGFRSATTAEVLAVNTWYNLACIFIKGIRRIYINGAYKAGGGSNGVKLGRSGALSIGKSKQNGSYFKGTIDELRIQNVERNVDWISTEYRNQANPASFISVAAEEINPANVPVVNEFTGAAGTEDWSDEGNWSLGGLPAQNAQVIIKGGKKTKLLAPAATIINQLTLEPGARLHLQSGLEVNCAASIAANAAVVLEDGARLTFKYDVLNHGRIGLNKGHGSLVFRGGHALQTLSGTGLVTVSRLEVELASATHTLLLQSPLNVGRQVQLIRGTLNSNGNLSLLADTLNYGAALMPVTDPGNTQLTGDVHVQHFVKGNFAAPSTARGWCLLAAPVYRSELNGQPQNNFAAIQASVFVTGTGGTLNGFDASPNNGGTIYTHDQSLPGSLSQKYKAIPSMDVSIPSGKGFYLFSRGSRNIPDAYLHQIQTPPFSNPGPYTITYTGKLYTGDLTVNLFNRNSGGEGDGFNLLGNPYASAIRWAALQKQNVSPFIWVFNTQNNAYQVTDDPDYIIPSGTGFFVRVNSGNASGSLSFQESAKYTGTTVPAAQMALRESRRAKETTSRLKIQLYAAGLTDSYTLIFSSKGNDGINDADAGKIGEGYLSIAGIAGNGTKLSIDERAIDTLRKEVCLYLKGWASGNYTLNLKASLKPNEEIVLADRYLGINKRLTEPESNCHFFIDTAIPASYGQQRFAILYRELPEVKQQDTETDKNIVVYPNPFKEWLYLKSARLTYKNLKVLIRDITGRVVWSSVLPILDAGIPVQQYCGQLVKGVYFLQLLNPKNNKVEAVFKVLRN</sequence>
<reference evidence="1 2" key="1">
    <citation type="journal article" date="2009" name="Stand. Genomic Sci.">
        <title>Complete genome sequence of Pedobacter heparinus type strain (HIM 762-3).</title>
        <authorList>
            <person name="Han C."/>
            <person name="Spring S."/>
            <person name="Lapidus A."/>
            <person name="Del Rio T.G."/>
            <person name="Tice H."/>
            <person name="Copeland A."/>
            <person name="Cheng J.F."/>
            <person name="Lucas S."/>
            <person name="Chen F."/>
            <person name="Nolan M."/>
            <person name="Bruce D."/>
            <person name="Goodwin L."/>
            <person name="Pitluck S."/>
            <person name="Ivanova N."/>
            <person name="Mavromatis K."/>
            <person name="Mikhailova N."/>
            <person name="Pati A."/>
            <person name="Chen A."/>
            <person name="Palaniappan K."/>
            <person name="Land M."/>
            <person name="Hauser L."/>
            <person name="Chang Y.J."/>
            <person name="Jeffries C.C."/>
            <person name="Saunders E."/>
            <person name="Chertkov O."/>
            <person name="Brettin T."/>
            <person name="Goker M."/>
            <person name="Rohde M."/>
            <person name="Bristow J."/>
            <person name="Eisen J.A."/>
            <person name="Markowitz V."/>
            <person name="Hugenholtz P."/>
            <person name="Kyrpides N.C."/>
            <person name="Klenk H.P."/>
            <person name="Detter J.C."/>
        </authorList>
    </citation>
    <scope>NUCLEOTIDE SEQUENCE [LARGE SCALE GENOMIC DNA]</scope>
    <source>
        <strain evidence="2">ATCC 13125 / DSM 2366 / CIP 104194 / JCM 7457 / NBRC 12017 / NCIMB 9290 / NRRL B-14731 / HIM 762-3</strain>
    </source>
</reference>
<evidence type="ECO:0000313" key="1">
    <source>
        <dbReference type="EMBL" id="ACU05931.1"/>
    </source>
</evidence>
<dbReference type="Pfam" id="PF13385">
    <property type="entry name" value="Laminin_G_3"/>
    <property type="match status" value="1"/>
</dbReference>
<dbReference type="OrthoDB" id="101122at2"/>
<dbReference type="Gene3D" id="2.60.120.200">
    <property type="match status" value="1"/>
</dbReference>